<name>A0A4S3ZQ43_9FLAO</name>
<evidence type="ECO:0000256" key="1">
    <source>
        <dbReference type="ARBA" id="ARBA00001539"/>
    </source>
</evidence>
<dbReference type="NCBIfam" id="TIGR01181">
    <property type="entry name" value="dTDP_gluc_dehyt"/>
    <property type="match status" value="1"/>
</dbReference>
<dbReference type="InterPro" id="IPR005888">
    <property type="entry name" value="dTDP_Gluc_deHydtase"/>
</dbReference>
<dbReference type="InterPro" id="IPR016040">
    <property type="entry name" value="NAD(P)-bd_dom"/>
</dbReference>
<evidence type="ECO:0000256" key="4">
    <source>
        <dbReference type="ARBA" id="ARBA00011990"/>
    </source>
</evidence>
<evidence type="ECO:0000256" key="5">
    <source>
        <dbReference type="ARBA" id="ARBA00023027"/>
    </source>
</evidence>
<evidence type="ECO:0000313" key="9">
    <source>
        <dbReference type="EMBL" id="THF47651.1"/>
    </source>
</evidence>
<comment type="catalytic activity">
    <reaction evidence="1 7">
        <text>dTDP-alpha-D-glucose = dTDP-4-dehydro-6-deoxy-alpha-D-glucose + H2O</text>
        <dbReference type="Rhea" id="RHEA:17221"/>
        <dbReference type="ChEBI" id="CHEBI:15377"/>
        <dbReference type="ChEBI" id="CHEBI:57477"/>
        <dbReference type="ChEBI" id="CHEBI:57649"/>
        <dbReference type="EC" id="4.2.1.46"/>
    </reaction>
</comment>
<evidence type="ECO:0000256" key="2">
    <source>
        <dbReference type="ARBA" id="ARBA00001911"/>
    </source>
</evidence>
<comment type="cofactor">
    <cofactor evidence="2 7">
        <name>NAD(+)</name>
        <dbReference type="ChEBI" id="CHEBI:57540"/>
    </cofactor>
</comment>
<dbReference type="InterPro" id="IPR036291">
    <property type="entry name" value="NAD(P)-bd_dom_sf"/>
</dbReference>
<feature type="domain" description="NAD(P)-binding" evidence="8">
    <location>
        <begin position="5"/>
        <end position="327"/>
    </location>
</feature>
<accession>A0A4S3ZQ43</accession>
<dbReference type="GO" id="GO:0009225">
    <property type="term" value="P:nucleotide-sugar metabolic process"/>
    <property type="evidence" value="ECO:0007669"/>
    <property type="project" value="InterPro"/>
</dbReference>
<dbReference type="SUPFAM" id="SSF51735">
    <property type="entry name" value="NAD(P)-binding Rossmann-fold domains"/>
    <property type="match status" value="1"/>
</dbReference>
<keyword evidence="10" id="KW-1185">Reference proteome</keyword>
<keyword evidence="6 7" id="KW-0456">Lyase</keyword>
<protein>
    <recommendedName>
        <fullName evidence="4 7">dTDP-glucose 4,6-dehydratase</fullName>
        <ecNumber evidence="4 7">4.2.1.46</ecNumber>
    </recommendedName>
</protein>
<keyword evidence="5" id="KW-0520">NAD</keyword>
<gene>
    <name evidence="9" type="primary">rfbB</name>
    <name evidence="9" type="ORF">E6C50_16365</name>
</gene>
<dbReference type="GO" id="GO:0008460">
    <property type="term" value="F:dTDP-glucose 4,6-dehydratase activity"/>
    <property type="evidence" value="ECO:0007669"/>
    <property type="project" value="UniProtKB-EC"/>
</dbReference>
<dbReference type="Proteomes" id="UP000307507">
    <property type="component" value="Unassembled WGS sequence"/>
</dbReference>
<evidence type="ECO:0000256" key="6">
    <source>
        <dbReference type="ARBA" id="ARBA00023239"/>
    </source>
</evidence>
<dbReference type="Pfam" id="PF16363">
    <property type="entry name" value="GDP_Man_Dehyd"/>
    <property type="match status" value="1"/>
</dbReference>
<comment type="caution">
    <text evidence="9">The sequence shown here is derived from an EMBL/GenBank/DDBJ whole genome shotgun (WGS) entry which is preliminary data.</text>
</comment>
<dbReference type="PANTHER" id="PTHR43000">
    <property type="entry name" value="DTDP-D-GLUCOSE 4,6-DEHYDRATASE-RELATED"/>
    <property type="match status" value="1"/>
</dbReference>
<dbReference type="Gene3D" id="3.90.25.10">
    <property type="entry name" value="UDP-galactose 4-epimerase, domain 1"/>
    <property type="match status" value="1"/>
</dbReference>
<evidence type="ECO:0000256" key="3">
    <source>
        <dbReference type="ARBA" id="ARBA00008178"/>
    </source>
</evidence>
<evidence type="ECO:0000259" key="8">
    <source>
        <dbReference type="Pfam" id="PF16363"/>
    </source>
</evidence>
<dbReference type="OrthoDB" id="9801785at2"/>
<dbReference type="EMBL" id="SSNZ01000011">
    <property type="protein sequence ID" value="THF47651.1"/>
    <property type="molecule type" value="Genomic_DNA"/>
</dbReference>
<comment type="similarity">
    <text evidence="3 7">Belongs to the NAD(P)-dependent epimerase/dehydratase family. dTDP-glucose dehydratase subfamily.</text>
</comment>
<dbReference type="EC" id="4.2.1.46" evidence="4 7"/>
<dbReference type="CDD" id="cd05246">
    <property type="entry name" value="dTDP_GD_SDR_e"/>
    <property type="match status" value="1"/>
</dbReference>
<dbReference type="Gene3D" id="3.40.50.720">
    <property type="entry name" value="NAD(P)-binding Rossmann-like Domain"/>
    <property type="match status" value="1"/>
</dbReference>
<sequence>MKNILITGGAGFIGANFVTYFIEENPDINVINLDKLTYAGDLANLEEVTNNSRYTFVQGDICDRELIETLFEKYDFSDVIHFAAESHVDNSISGPEAFIRTNVVGTFNLLDVARKHWMKGPNEYKEGYKQSRFHHISTDEVYGTLGTTGLFTEETPYAPNSPYSASKASSDMIVRSYFHTYGMQVVTTNCSNNYGPKQHNEKLIPTIIRKAISGENIPIYGNGQNVRDWLYVLDHCKGIELVFKNGKAGETYNIGGRNERNNLYIANTICEILDEMHPKAESSYKTQIVFVKDRPGHDLRYAIDATKIETELGWKADENFETGIRKTIAWYLDKFDKK</sequence>
<evidence type="ECO:0000256" key="7">
    <source>
        <dbReference type="RuleBase" id="RU004473"/>
    </source>
</evidence>
<organism evidence="9 10">
    <name type="scientific">Flavobacterium supellecticarium</name>
    <dbReference type="NCBI Taxonomy" id="2565924"/>
    <lineage>
        <taxon>Bacteria</taxon>
        <taxon>Pseudomonadati</taxon>
        <taxon>Bacteroidota</taxon>
        <taxon>Flavobacteriia</taxon>
        <taxon>Flavobacteriales</taxon>
        <taxon>Flavobacteriaceae</taxon>
        <taxon>Flavobacterium</taxon>
    </lineage>
</organism>
<dbReference type="RefSeq" id="WP_136404325.1">
    <property type="nucleotide sequence ID" value="NZ_SSNZ01000011.1"/>
</dbReference>
<dbReference type="AlphaFoldDB" id="A0A4S3ZQ43"/>
<reference evidence="9 10" key="1">
    <citation type="submission" date="2019-04" db="EMBL/GenBank/DDBJ databases">
        <title>Flavobacterium sp. nov. isolated from construction timber.</title>
        <authorList>
            <person name="Lin S.-Y."/>
            <person name="Chang C.-T."/>
            <person name="Young C.-C."/>
        </authorList>
    </citation>
    <scope>NUCLEOTIDE SEQUENCE [LARGE SCALE GENOMIC DNA]</scope>
    <source>
        <strain evidence="9 10">CC-CTC003</strain>
    </source>
</reference>
<evidence type="ECO:0000313" key="10">
    <source>
        <dbReference type="Proteomes" id="UP000307507"/>
    </source>
</evidence>
<proteinExistence type="inferred from homology"/>